<protein>
    <recommendedName>
        <fullName evidence="4">WW domain-containing protein</fullName>
    </recommendedName>
</protein>
<proteinExistence type="predicted"/>
<evidence type="ECO:0000256" key="1">
    <source>
        <dbReference type="SAM" id="MobiDB-lite"/>
    </source>
</evidence>
<feature type="compositionally biased region" description="Basic and acidic residues" evidence="1">
    <location>
        <begin position="107"/>
        <end position="122"/>
    </location>
</feature>
<organism evidence="2 3">
    <name type="scientific">Sphagnum jensenii</name>
    <dbReference type="NCBI Taxonomy" id="128206"/>
    <lineage>
        <taxon>Eukaryota</taxon>
        <taxon>Viridiplantae</taxon>
        <taxon>Streptophyta</taxon>
        <taxon>Embryophyta</taxon>
        <taxon>Bryophyta</taxon>
        <taxon>Sphagnophytina</taxon>
        <taxon>Sphagnopsida</taxon>
        <taxon>Sphagnales</taxon>
        <taxon>Sphagnaceae</taxon>
        <taxon>Sphagnum</taxon>
    </lineage>
</organism>
<accession>A0ABP0XFR6</accession>
<evidence type="ECO:0008006" key="4">
    <source>
        <dbReference type="Google" id="ProtNLM"/>
    </source>
</evidence>
<keyword evidence="3" id="KW-1185">Reference proteome</keyword>
<dbReference type="PANTHER" id="PTHR14791:SF29">
    <property type="entry name" value="PROTEIN KIBRA"/>
    <property type="match status" value="1"/>
</dbReference>
<dbReference type="Proteomes" id="UP001497444">
    <property type="component" value="Chromosome 8"/>
</dbReference>
<reference evidence="2" key="1">
    <citation type="submission" date="2024-02" db="EMBL/GenBank/DDBJ databases">
        <authorList>
            <consortium name="ELIXIR-Norway"/>
            <consortium name="Elixir Norway"/>
        </authorList>
    </citation>
    <scope>NUCLEOTIDE SEQUENCE</scope>
</reference>
<evidence type="ECO:0000313" key="3">
    <source>
        <dbReference type="Proteomes" id="UP001497444"/>
    </source>
</evidence>
<dbReference type="InterPro" id="IPR051105">
    <property type="entry name" value="WWC/KIBRA_Hippo_Reg"/>
</dbReference>
<feature type="compositionally biased region" description="Acidic residues" evidence="1">
    <location>
        <begin position="234"/>
        <end position="245"/>
    </location>
</feature>
<gene>
    <name evidence="2" type="ORF">CSSPJE1EN1_LOCUS23433</name>
</gene>
<feature type="region of interest" description="Disordered" evidence="1">
    <location>
        <begin position="226"/>
        <end position="248"/>
    </location>
</feature>
<feature type="compositionally biased region" description="Polar residues" evidence="1">
    <location>
        <begin position="88"/>
        <end position="106"/>
    </location>
</feature>
<evidence type="ECO:0000313" key="2">
    <source>
        <dbReference type="EMBL" id="CAK9277955.1"/>
    </source>
</evidence>
<feature type="compositionally biased region" description="Low complexity" evidence="1">
    <location>
        <begin position="39"/>
        <end position="54"/>
    </location>
</feature>
<feature type="region of interest" description="Disordered" evidence="1">
    <location>
        <begin position="39"/>
        <end position="71"/>
    </location>
</feature>
<sequence length="292" mass="31742">MGRSDRRAPSRICSTALELRTQQVSSSMVALTLVLPSSTVVSLSSKPPASVSSSSPPPSPDTPDQTPPACVKPSLQAWPQGVLQLMQQQVEALSSSRRNCGSNNEEQPGKRKRESEEEEKSLEMKRCEEKAAAAAGVEVELHAQSPLPEDWEQFLDLKTGELYYFHWGSCKRAKSDPRELLRKANESVQALELKAQVRGFASKKGNEETHRSCTVAAAPEDVLIASSSSSSETDNGDDDDHEEESSSSNCENMGMVALSCAHCSMFVLLSLSSPSCPSCGEYLHADHHDRYG</sequence>
<dbReference type="EMBL" id="OZ020103">
    <property type="protein sequence ID" value="CAK9277955.1"/>
    <property type="molecule type" value="Genomic_DNA"/>
</dbReference>
<dbReference type="PANTHER" id="PTHR14791">
    <property type="entry name" value="BOMB/KIRA PROTEINS"/>
    <property type="match status" value="1"/>
</dbReference>
<feature type="region of interest" description="Disordered" evidence="1">
    <location>
        <begin position="88"/>
        <end position="122"/>
    </location>
</feature>
<name>A0ABP0XFR6_9BRYO</name>